<evidence type="ECO:0000313" key="5">
    <source>
        <dbReference type="EMBL" id="CAP43561.1"/>
    </source>
</evidence>
<name>A9IUM0_BORPD</name>
<dbReference type="Gene3D" id="3.40.190.10">
    <property type="entry name" value="Periplasmic binding protein-like II"/>
    <property type="match status" value="1"/>
</dbReference>
<organism evidence="5 6">
    <name type="scientific">Bordetella petrii (strain ATCC BAA-461 / DSM 12804 / CCUG 43448 / CIP 107267 / Se-1111R)</name>
    <dbReference type="NCBI Taxonomy" id="340100"/>
    <lineage>
        <taxon>Bacteria</taxon>
        <taxon>Pseudomonadati</taxon>
        <taxon>Pseudomonadota</taxon>
        <taxon>Betaproteobacteria</taxon>
        <taxon>Burkholderiales</taxon>
        <taxon>Alcaligenaceae</taxon>
        <taxon>Bordetella</taxon>
    </lineage>
</organism>
<dbReference type="Gene3D" id="3.10.105.10">
    <property type="entry name" value="Dipeptide-binding Protein, Domain 3"/>
    <property type="match status" value="1"/>
</dbReference>
<evidence type="ECO:0000259" key="4">
    <source>
        <dbReference type="Pfam" id="PF00496"/>
    </source>
</evidence>
<dbReference type="Proteomes" id="UP000001225">
    <property type="component" value="Chromosome"/>
</dbReference>
<evidence type="ECO:0000313" key="6">
    <source>
        <dbReference type="Proteomes" id="UP000001225"/>
    </source>
</evidence>
<reference evidence="5 6" key="1">
    <citation type="journal article" date="2008" name="BMC Genomics">
        <title>The missing link: Bordetella petrii is endowed with both the metabolic versatility of environmental bacteria and virulence traits of pathogenic Bordetellae.</title>
        <authorList>
            <person name="Gross R."/>
            <person name="Guzman C.A."/>
            <person name="Sebaihia M."/>
            <person name="Martins Dos Santos V.A."/>
            <person name="Pieper D.H."/>
            <person name="Koebnik R."/>
            <person name="Lechner M."/>
            <person name="Bartels D."/>
            <person name="Buhrmester J."/>
            <person name="Choudhuri J.V."/>
            <person name="Ebensen T."/>
            <person name="Gaigalat L."/>
            <person name="Herrmann S."/>
            <person name="Khachane A.N."/>
            <person name="Larisch C."/>
            <person name="Link S."/>
            <person name="Linke B."/>
            <person name="Meyer F."/>
            <person name="Mormann S."/>
            <person name="Nakunst D."/>
            <person name="Rueckert C."/>
            <person name="Schneiker-Bekel S."/>
            <person name="Schulze K."/>
            <person name="Vorhoelter F.J."/>
            <person name="Yevsa T."/>
            <person name="Engle J.T."/>
            <person name="Goldman W.E."/>
            <person name="Puehler A."/>
            <person name="Goebel U.B."/>
            <person name="Goesmann A."/>
            <person name="Bloecker H."/>
            <person name="Kaiser O."/>
            <person name="Martinez-Arias R."/>
        </authorList>
    </citation>
    <scope>NUCLEOTIDE SEQUENCE [LARGE SCALE GENOMIC DNA]</scope>
    <source>
        <strain evidence="6">ATCC BAA-461 / DSM 12804 / CCUG 43448 / CIP 107267 / Se-1111R</strain>
    </source>
</reference>
<dbReference type="GO" id="GO:0030288">
    <property type="term" value="C:outer membrane-bounded periplasmic space"/>
    <property type="evidence" value="ECO:0007669"/>
    <property type="project" value="UniProtKB-ARBA"/>
</dbReference>
<feature type="domain" description="Solute-binding protein family 5" evidence="4">
    <location>
        <begin position="68"/>
        <end position="419"/>
    </location>
</feature>
<evidence type="ECO:0000256" key="2">
    <source>
        <dbReference type="ARBA" id="ARBA00022729"/>
    </source>
</evidence>
<gene>
    <name evidence="5" type="ordered locus">Bpet3219</name>
</gene>
<dbReference type="GO" id="GO:0043190">
    <property type="term" value="C:ATP-binding cassette (ABC) transporter complex"/>
    <property type="evidence" value="ECO:0007669"/>
    <property type="project" value="InterPro"/>
</dbReference>
<evidence type="ECO:0000256" key="1">
    <source>
        <dbReference type="ARBA" id="ARBA00005695"/>
    </source>
</evidence>
<dbReference type="GO" id="GO:1904680">
    <property type="term" value="F:peptide transmembrane transporter activity"/>
    <property type="evidence" value="ECO:0007669"/>
    <property type="project" value="TreeGrafter"/>
</dbReference>
<dbReference type="KEGG" id="bpt:Bpet3219"/>
<dbReference type="CDD" id="cd08511">
    <property type="entry name" value="PBP2_NikA_DppA_OppA_like_5"/>
    <property type="match status" value="1"/>
</dbReference>
<dbReference type="GO" id="GO:0015833">
    <property type="term" value="P:peptide transport"/>
    <property type="evidence" value="ECO:0007669"/>
    <property type="project" value="TreeGrafter"/>
</dbReference>
<dbReference type="EMBL" id="AM902716">
    <property type="protein sequence ID" value="CAP43561.1"/>
    <property type="molecule type" value="Genomic_DNA"/>
</dbReference>
<dbReference type="Gene3D" id="3.90.76.10">
    <property type="entry name" value="Dipeptide-binding Protein, Domain 1"/>
    <property type="match status" value="1"/>
</dbReference>
<dbReference type="InterPro" id="IPR000914">
    <property type="entry name" value="SBP_5_dom"/>
</dbReference>
<keyword evidence="6" id="KW-1185">Reference proteome</keyword>
<accession>A9IUM0</accession>
<dbReference type="PIRSF" id="PIRSF002741">
    <property type="entry name" value="MppA"/>
    <property type="match status" value="1"/>
</dbReference>
<dbReference type="Pfam" id="PF00496">
    <property type="entry name" value="SBP_bac_5"/>
    <property type="match status" value="1"/>
</dbReference>
<dbReference type="AlphaFoldDB" id="A9IUM0"/>
<feature type="signal peptide" evidence="3">
    <location>
        <begin position="1"/>
        <end position="24"/>
    </location>
</feature>
<comment type="similarity">
    <text evidence="1">Belongs to the bacterial solute-binding protein 5 family.</text>
</comment>
<keyword evidence="2 3" id="KW-0732">Signal</keyword>
<protein>
    <submittedName>
        <fullName evidence="5">ABC-transport protein, solute-binding component</fullName>
    </submittedName>
</protein>
<dbReference type="eggNOG" id="COG0747">
    <property type="taxonomic scope" value="Bacteria"/>
</dbReference>
<proteinExistence type="inferred from homology"/>
<evidence type="ECO:0000256" key="3">
    <source>
        <dbReference type="SAM" id="SignalP"/>
    </source>
</evidence>
<sequence>MRPMRSLCLALAAAGLLASAAAAAQSTMRIGLQDDPDVLDPARARTFVGRIVFASLCDKLVDISPDLKFVPQLAETWKTSDDGLALTFTLRSGAFYHDGTPIDAASVKANLDRAITLPDSNRKSELASVASVEAPDARTVVLHLKQPDASLLSQLSDRAGMMLSPATFDQDPGRNPVCSGPYKFKERVQNDRIVLEKFDKYWDKDNYHFDQVVFTPMPDTTVRLNNLRSGGLDIIERVAPSDVKTVKEDSNLRLAPVTGLGYQAISVNIANGARADNPLAKDKRVRQALDLAIDRDVINQVVGEGMYQPAYQPFPPASFAYDKSVERTGRDPKKAQELLKQAGYDRVKFELTFGNNTTMQQVFELVQAMGAEAGFDISLRPMEFAALQSALPRGDFVVGQTGWSGRVDPSGNIYQYITCKGSLNDGKYCDAEMDKLMNEARSVADEGKRRALYAQAMQKMQEDDPRIYLFYLPWIFGTQAKVQGFVPYPDGLIRLKGVTVAKQ</sequence>
<dbReference type="SUPFAM" id="SSF53850">
    <property type="entry name" value="Periplasmic binding protein-like II"/>
    <property type="match status" value="1"/>
</dbReference>
<dbReference type="STRING" id="94624.Bpet3219"/>
<dbReference type="InterPro" id="IPR039424">
    <property type="entry name" value="SBP_5"/>
</dbReference>
<dbReference type="InterPro" id="IPR030678">
    <property type="entry name" value="Peptide/Ni-bd"/>
</dbReference>
<feature type="chain" id="PRO_5002736187" evidence="3">
    <location>
        <begin position="25"/>
        <end position="503"/>
    </location>
</feature>
<dbReference type="PANTHER" id="PTHR30290:SF38">
    <property type="entry name" value="D,D-DIPEPTIDE-BINDING PERIPLASMIC PROTEIN DDPA-RELATED"/>
    <property type="match status" value="1"/>
</dbReference>
<dbReference type="PANTHER" id="PTHR30290">
    <property type="entry name" value="PERIPLASMIC BINDING COMPONENT OF ABC TRANSPORTER"/>
    <property type="match status" value="1"/>
</dbReference>